<accession>A0A9P6KLP5</accession>
<evidence type="ECO:0000313" key="2">
    <source>
        <dbReference type="EMBL" id="KAF9730719.1"/>
    </source>
</evidence>
<reference evidence="2" key="1">
    <citation type="journal article" date="2020" name="Mol. Plant Microbe Interact.">
        <title>Genome Sequence of the Biocontrol Agent Coniothyrium minitans strain Conio (IMI 134523).</title>
        <authorList>
            <person name="Patel D."/>
            <person name="Shittu T.A."/>
            <person name="Baroncelli R."/>
            <person name="Muthumeenakshi S."/>
            <person name="Osborne T.H."/>
            <person name="Janganan T.K."/>
            <person name="Sreenivasaprasad S."/>
        </authorList>
    </citation>
    <scope>NUCLEOTIDE SEQUENCE</scope>
    <source>
        <strain evidence="2">Conio</strain>
    </source>
</reference>
<proteinExistence type="predicted"/>
<feature type="region of interest" description="Disordered" evidence="1">
    <location>
        <begin position="66"/>
        <end position="86"/>
    </location>
</feature>
<sequence>MNAPDRFELFILDDGQQKIEVREETRGAQHHRLYLQQRRPHARQSHLPAPPQIRLRHLLRIQGSPPALRNLRTPRHHRRQHHTQGRCRALLQGRHSGSEQGLDELPRRVAQPEDYRGGPARCRGQRSGQLLGRFGVKQRICILGVSGGRV</sequence>
<gene>
    <name evidence="2" type="ORF">PMIN01_11588</name>
</gene>
<dbReference type="EMBL" id="WJXW01000014">
    <property type="protein sequence ID" value="KAF9730719.1"/>
    <property type="molecule type" value="Genomic_DNA"/>
</dbReference>
<evidence type="ECO:0000313" key="3">
    <source>
        <dbReference type="Proteomes" id="UP000756921"/>
    </source>
</evidence>
<dbReference type="AlphaFoldDB" id="A0A9P6KLP5"/>
<organism evidence="2 3">
    <name type="scientific">Paraphaeosphaeria minitans</name>
    <dbReference type="NCBI Taxonomy" id="565426"/>
    <lineage>
        <taxon>Eukaryota</taxon>
        <taxon>Fungi</taxon>
        <taxon>Dikarya</taxon>
        <taxon>Ascomycota</taxon>
        <taxon>Pezizomycotina</taxon>
        <taxon>Dothideomycetes</taxon>
        <taxon>Pleosporomycetidae</taxon>
        <taxon>Pleosporales</taxon>
        <taxon>Massarineae</taxon>
        <taxon>Didymosphaeriaceae</taxon>
        <taxon>Paraphaeosphaeria</taxon>
    </lineage>
</organism>
<dbReference type="OrthoDB" id="10248581at2759"/>
<evidence type="ECO:0000256" key="1">
    <source>
        <dbReference type="SAM" id="MobiDB-lite"/>
    </source>
</evidence>
<feature type="compositionally biased region" description="Basic residues" evidence="1">
    <location>
        <begin position="72"/>
        <end position="85"/>
    </location>
</feature>
<protein>
    <submittedName>
        <fullName evidence="2">Uncharacterized protein</fullName>
    </submittedName>
</protein>
<name>A0A9P6KLP5_9PLEO</name>
<dbReference type="Proteomes" id="UP000756921">
    <property type="component" value="Unassembled WGS sequence"/>
</dbReference>
<keyword evidence="3" id="KW-1185">Reference proteome</keyword>
<comment type="caution">
    <text evidence="2">The sequence shown here is derived from an EMBL/GenBank/DDBJ whole genome shotgun (WGS) entry which is preliminary data.</text>
</comment>